<evidence type="ECO:0000313" key="4">
    <source>
        <dbReference type="Proteomes" id="UP000053558"/>
    </source>
</evidence>
<reference evidence="4" key="1">
    <citation type="journal article" date="2012" name="Science">
        <title>The Paleozoic origin of enzymatic lignin decomposition reconstructed from 31 fungal genomes.</title>
        <authorList>
            <person name="Floudas D."/>
            <person name="Binder M."/>
            <person name="Riley R."/>
            <person name="Barry K."/>
            <person name="Blanchette R.A."/>
            <person name="Henrissat B."/>
            <person name="Martinez A.T."/>
            <person name="Otillar R."/>
            <person name="Spatafora J.W."/>
            <person name="Yadav J.S."/>
            <person name="Aerts A."/>
            <person name="Benoit I."/>
            <person name="Boyd A."/>
            <person name="Carlson A."/>
            <person name="Copeland A."/>
            <person name="Coutinho P.M."/>
            <person name="de Vries R.P."/>
            <person name="Ferreira P."/>
            <person name="Findley K."/>
            <person name="Foster B."/>
            <person name="Gaskell J."/>
            <person name="Glotzer D."/>
            <person name="Gorecki P."/>
            <person name="Heitman J."/>
            <person name="Hesse C."/>
            <person name="Hori C."/>
            <person name="Igarashi K."/>
            <person name="Jurgens J.A."/>
            <person name="Kallen N."/>
            <person name="Kersten P."/>
            <person name="Kohler A."/>
            <person name="Kuees U."/>
            <person name="Kumar T.K.A."/>
            <person name="Kuo A."/>
            <person name="LaButti K."/>
            <person name="Larrondo L.F."/>
            <person name="Lindquist E."/>
            <person name="Ling A."/>
            <person name="Lombard V."/>
            <person name="Lucas S."/>
            <person name="Lundell T."/>
            <person name="Martin R."/>
            <person name="McLaughlin D.J."/>
            <person name="Morgenstern I."/>
            <person name="Morin E."/>
            <person name="Murat C."/>
            <person name="Nagy L.G."/>
            <person name="Nolan M."/>
            <person name="Ohm R.A."/>
            <person name="Patyshakuliyeva A."/>
            <person name="Rokas A."/>
            <person name="Ruiz-Duenas F.J."/>
            <person name="Sabat G."/>
            <person name="Salamov A."/>
            <person name="Samejima M."/>
            <person name="Schmutz J."/>
            <person name="Slot J.C."/>
            <person name="St John F."/>
            <person name="Stenlid J."/>
            <person name="Sun H."/>
            <person name="Sun S."/>
            <person name="Syed K."/>
            <person name="Tsang A."/>
            <person name="Wiebenga A."/>
            <person name="Young D."/>
            <person name="Pisabarro A."/>
            <person name="Eastwood D.C."/>
            <person name="Martin F."/>
            <person name="Cullen D."/>
            <person name="Grigoriev I.V."/>
            <person name="Hibbett D.S."/>
        </authorList>
    </citation>
    <scope>NUCLEOTIDE SEQUENCE [LARGE SCALE GENOMIC DNA]</scope>
    <source>
        <strain evidence="4">RWD-64-598 SS2</strain>
    </source>
</reference>
<dbReference type="GeneID" id="19208447"/>
<protein>
    <recommendedName>
        <fullName evidence="2">Hemerythrin-like domain-containing protein</fullName>
    </recommendedName>
</protein>
<dbReference type="Gene3D" id="1.20.120.520">
    <property type="entry name" value="nmb1532 protein domain like"/>
    <property type="match status" value="1"/>
</dbReference>
<dbReference type="AlphaFoldDB" id="A0A5M3MA60"/>
<proteinExistence type="predicted"/>
<organism evidence="3 4">
    <name type="scientific">Coniophora puteana (strain RWD-64-598)</name>
    <name type="common">Brown rot fungus</name>
    <dbReference type="NCBI Taxonomy" id="741705"/>
    <lineage>
        <taxon>Eukaryota</taxon>
        <taxon>Fungi</taxon>
        <taxon>Dikarya</taxon>
        <taxon>Basidiomycota</taxon>
        <taxon>Agaricomycotina</taxon>
        <taxon>Agaricomycetes</taxon>
        <taxon>Agaricomycetidae</taxon>
        <taxon>Boletales</taxon>
        <taxon>Coniophorineae</taxon>
        <taxon>Coniophoraceae</taxon>
        <taxon>Coniophora</taxon>
    </lineage>
</organism>
<evidence type="ECO:0000313" key="3">
    <source>
        <dbReference type="EMBL" id="EIW75525.1"/>
    </source>
</evidence>
<dbReference type="PANTHER" id="PTHR35585">
    <property type="entry name" value="HHE DOMAIN PROTEIN (AFU_ORTHOLOGUE AFUA_4G00730)"/>
    <property type="match status" value="1"/>
</dbReference>
<gene>
    <name evidence="3" type="ORF">CONPUDRAFT_65797</name>
</gene>
<evidence type="ECO:0000256" key="1">
    <source>
        <dbReference type="SAM" id="MobiDB-lite"/>
    </source>
</evidence>
<sequence length="198" mass="22402">MSTETKALPPLTDAIVDDHREMFEYYKAYEAAKKAGDAARQGRIIRLLTWEVVRHAFAEETVVYPLMEQRIPDGKKLADEDRRQHLAVKKLLAQLEKETPGTEAYDSAVQKAWQHLQPHNDSEEKNDLPQLEAALANEEESRSHAKSFGRIKVIAPTRGHPGAPDRPPLETIAGMLTAPLDKIQDLFAQFPKEEDLRT</sequence>
<dbReference type="PANTHER" id="PTHR35585:SF1">
    <property type="entry name" value="HHE DOMAIN PROTEIN (AFU_ORTHOLOGUE AFUA_4G00730)"/>
    <property type="match status" value="1"/>
</dbReference>
<feature type="domain" description="Hemerythrin-like" evidence="2">
    <location>
        <begin position="12"/>
        <end position="131"/>
    </location>
</feature>
<dbReference type="RefSeq" id="XP_007774104.1">
    <property type="nucleotide sequence ID" value="XM_007775914.1"/>
</dbReference>
<keyword evidence="4" id="KW-1185">Reference proteome</keyword>
<dbReference type="KEGG" id="cput:CONPUDRAFT_65797"/>
<feature type="region of interest" description="Disordered" evidence="1">
    <location>
        <begin position="136"/>
        <end position="167"/>
    </location>
</feature>
<dbReference type="OMA" id="IEDMFDQ"/>
<evidence type="ECO:0000259" key="2">
    <source>
        <dbReference type="Pfam" id="PF01814"/>
    </source>
</evidence>
<name>A0A5M3MA60_CONPW</name>
<dbReference type="OrthoDB" id="9983919at2759"/>
<accession>A0A5M3MA60</accession>
<dbReference type="InterPro" id="IPR012312">
    <property type="entry name" value="Hemerythrin-like"/>
</dbReference>
<dbReference type="Pfam" id="PF01814">
    <property type="entry name" value="Hemerythrin"/>
    <property type="match status" value="1"/>
</dbReference>
<comment type="caution">
    <text evidence="3">The sequence shown here is derived from an EMBL/GenBank/DDBJ whole genome shotgun (WGS) entry which is preliminary data.</text>
</comment>
<dbReference type="EMBL" id="JH711588">
    <property type="protein sequence ID" value="EIW75525.1"/>
    <property type="molecule type" value="Genomic_DNA"/>
</dbReference>
<dbReference type="Proteomes" id="UP000053558">
    <property type="component" value="Unassembled WGS sequence"/>
</dbReference>